<keyword evidence="1" id="KW-0862">Zinc</keyword>
<dbReference type="EMBL" id="JARKIE010000556">
    <property type="protein sequence ID" value="KAJ7628102.1"/>
    <property type="molecule type" value="Genomic_DNA"/>
</dbReference>
<evidence type="ECO:0000313" key="4">
    <source>
        <dbReference type="EMBL" id="KAJ7628102.1"/>
    </source>
</evidence>
<reference evidence="4" key="1">
    <citation type="submission" date="2023-03" db="EMBL/GenBank/DDBJ databases">
        <title>Massive genome expansion in bonnet fungi (Mycena s.s.) driven by repeated elements and novel gene families across ecological guilds.</title>
        <authorList>
            <consortium name="Lawrence Berkeley National Laboratory"/>
            <person name="Harder C.B."/>
            <person name="Miyauchi S."/>
            <person name="Viragh M."/>
            <person name="Kuo A."/>
            <person name="Thoen E."/>
            <person name="Andreopoulos B."/>
            <person name="Lu D."/>
            <person name="Skrede I."/>
            <person name="Drula E."/>
            <person name="Henrissat B."/>
            <person name="Morin E."/>
            <person name="Kohler A."/>
            <person name="Barry K."/>
            <person name="LaButti K."/>
            <person name="Morin E."/>
            <person name="Salamov A."/>
            <person name="Lipzen A."/>
            <person name="Mereny Z."/>
            <person name="Hegedus B."/>
            <person name="Baldrian P."/>
            <person name="Stursova M."/>
            <person name="Weitz H."/>
            <person name="Taylor A."/>
            <person name="Grigoriev I.V."/>
            <person name="Nagy L.G."/>
            <person name="Martin F."/>
            <person name="Kauserud H."/>
        </authorList>
    </citation>
    <scope>NUCLEOTIDE SEQUENCE</scope>
    <source>
        <strain evidence="4">CBHHK067</strain>
    </source>
</reference>
<evidence type="ECO:0000256" key="2">
    <source>
        <dbReference type="SAM" id="MobiDB-lite"/>
    </source>
</evidence>
<evidence type="ECO:0000256" key="1">
    <source>
        <dbReference type="PROSITE-ProRule" id="PRU00325"/>
    </source>
</evidence>
<feature type="compositionally biased region" description="Acidic residues" evidence="2">
    <location>
        <begin position="207"/>
        <end position="230"/>
    </location>
</feature>
<keyword evidence="5" id="KW-1185">Reference proteome</keyword>
<feature type="region of interest" description="Disordered" evidence="2">
    <location>
        <begin position="186"/>
        <end position="247"/>
    </location>
</feature>
<comment type="caution">
    <text evidence="4">The sequence shown here is derived from an EMBL/GenBank/DDBJ whole genome shotgun (WGS) entry which is preliminary data.</text>
</comment>
<keyword evidence="1" id="KW-0863">Zinc-finger</keyword>
<proteinExistence type="predicted"/>
<dbReference type="InterPro" id="IPR038765">
    <property type="entry name" value="Papain-like_cys_pep_sf"/>
</dbReference>
<dbReference type="SUPFAM" id="SSF54001">
    <property type="entry name" value="Cysteine proteinases"/>
    <property type="match status" value="1"/>
</dbReference>
<sequence>MRNAPTLTVLCSVNTGGHMVPASMFISANVKEATMFRFIEGTHQKVVEHARAITLDPAIVQDRTPDLHQNICAAAALIVLHGFLVLHWMIDKCRANLNALLKYIRKHQLFGRVYIRLCQFHVIQAILRWDWEIGKRGLGFPLSLDIKFEILYHFRELQRCRSLDNWEAAKCDEQDIHHVDENTLSQMLEDRAKQPKSPRTPRKPSDDGSEEISDDDDDDEDASGEEEEETKPEKAKKQRGARGTVHGQPWIETFTDIGMPANQTRDGAWNTNNWAETAFKTFDSVFLDNRMNKRIDRLAVIILNDFLRFFRYWSPCDRPLNQRIIALHTNAHNLWEQDRVVQVAEDTFDVEVVNEAGSVVRFRVTMNPINCVCTGFKQTGKYCLHLLAVRLLLSNGKAEDWKEREFSGATKLVKTGKKKKSRTDASVQDEFEKILKKIAAADAKTVTASLAKDDHLFDRPHGDETGRVAQAASKTGEAVCQQHLPINSQALARVLEACSGEARRKQARREAAAALLAAALAAAKNEGETALDNPELSVEDLDIHSVNFQRWIAAYRLRIEEMQLFAACLNAMEVAIKKGLLFVIGAPHAVTQAVMDAFNWTVPITTAKRPVVPVWRNPLPNPTPHLSSEQINTNAPWPAVEKELFLSDYLWSGGPLRQDNLPVPDAVHKKYWEGFSASYNYVGLQKDSTSCGFWAVLIAFMILLDINGDHADIRSLNISDLQETLGTIYYSFIANPIGVPSSLLWNVFAKFHPGVNPDEYDAEYIAKRPQSIAQVTLPPELTQAAPFHAPLPQFEFATLYDPRFGDLAKVHWTCGEYLPTATQFLNLAQGGQVEDEIVDIYLSLAKPAGQWTELAPTRFGLDLFGAAKNAINGIPPSKKGGERYWLPARDMFELNYLVIPWHWGNNGDSSIWMAAIIDFKASNISIYDPETGGGAVIRRRKAAYSYVSRKHGDLLPAKWATGAHDQLTVPYQAKSSINAPLFVMHVALCIAKGQVTPMSWTYSDSLAKADRVTVGQLIAAEIHRDQREPNTSHLRKLSLLKVPGSETSAATPPETPTAETEDILDWAEEATEKERCYSEFKMIKTLFPLLPSTKRLVFLEPELTIVRMNRHARRKQPISDSCILLRWLDLNNVYFPAIVQSHDTLEVVLEWFRDVLPPQPLQPPFRLPYSEWENAVSARTLDTAQVTFNTRSKNGQLMTAIQIAPILWPALLTDTPRIFPSPLYPIEDALSQHLHERMPDILSSLLALGDEKTPPTFITIRETFLASSYSSMFYEHEIGAPRDAETFSPSDEMALTFTAEVLEQRQCMHESHDG</sequence>
<protein>
    <recommendedName>
        <fullName evidence="3">SWIM-type domain-containing protein</fullName>
    </recommendedName>
</protein>
<accession>A0AAD7BQS2</accession>
<dbReference type="Gene3D" id="3.40.395.10">
    <property type="entry name" value="Adenoviral Proteinase, Chain A"/>
    <property type="match status" value="1"/>
</dbReference>
<name>A0AAD7BQS2_MYCRO</name>
<dbReference type="Pfam" id="PF04434">
    <property type="entry name" value="SWIM"/>
    <property type="match status" value="1"/>
</dbReference>
<dbReference type="GO" id="GO:0008270">
    <property type="term" value="F:zinc ion binding"/>
    <property type="evidence" value="ECO:0007669"/>
    <property type="project" value="UniProtKB-KW"/>
</dbReference>
<dbReference type="Proteomes" id="UP001221757">
    <property type="component" value="Unassembled WGS sequence"/>
</dbReference>
<dbReference type="PROSITE" id="PS50966">
    <property type="entry name" value="ZF_SWIM"/>
    <property type="match status" value="1"/>
</dbReference>
<keyword evidence="1" id="KW-0479">Metal-binding</keyword>
<dbReference type="InterPro" id="IPR007527">
    <property type="entry name" value="Znf_SWIM"/>
</dbReference>
<evidence type="ECO:0000259" key="3">
    <source>
        <dbReference type="PROSITE" id="PS50966"/>
    </source>
</evidence>
<gene>
    <name evidence="4" type="ORF">B0H17DRAFT_1150757</name>
</gene>
<evidence type="ECO:0000313" key="5">
    <source>
        <dbReference type="Proteomes" id="UP001221757"/>
    </source>
</evidence>
<feature type="domain" description="SWIM-type" evidence="3">
    <location>
        <begin position="362"/>
        <end position="394"/>
    </location>
</feature>
<organism evidence="4 5">
    <name type="scientific">Mycena rosella</name>
    <name type="common">Pink bonnet</name>
    <name type="synonym">Agaricus rosellus</name>
    <dbReference type="NCBI Taxonomy" id="1033263"/>
    <lineage>
        <taxon>Eukaryota</taxon>
        <taxon>Fungi</taxon>
        <taxon>Dikarya</taxon>
        <taxon>Basidiomycota</taxon>
        <taxon>Agaricomycotina</taxon>
        <taxon>Agaricomycetes</taxon>
        <taxon>Agaricomycetidae</taxon>
        <taxon>Agaricales</taxon>
        <taxon>Marasmiineae</taxon>
        <taxon>Mycenaceae</taxon>
        <taxon>Mycena</taxon>
    </lineage>
</organism>